<feature type="region of interest" description="Disordered" evidence="1">
    <location>
        <begin position="554"/>
        <end position="579"/>
    </location>
</feature>
<evidence type="ECO:0000313" key="3">
    <source>
        <dbReference type="Proteomes" id="UP000664859"/>
    </source>
</evidence>
<comment type="caution">
    <text evidence="2">The sequence shown here is derived from an EMBL/GenBank/DDBJ whole genome shotgun (WGS) entry which is preliminary data.</text>
</comment>
<dbReference type="EMBL" id="JAFCMP010000268">
    <property type="protein sequence ID" value="KAG5182096.1"/>
    <property type="molecule type" value="Genomic_DNA"/>
</dbReference>
<feature type="region of interest" description="Disordered" evidence="1">
    <location>
        <begin position="674"/>
        <end position="697"/>
    </location>
</feature>
<evidence type="ECO:0000313" key="2">
    <source>
        <dbReference type="EMBL" id="KAG5182096.1"/>
    </source>
</evidence>
<feature type="region of interest" description="Disordered" evidence="1">
    <location>
        <begin position="163"/>
        <end position="205"/>
    </location>
</feature>
<evidence type="ECO:0000256" key="1">
    <source>
        <dbReference type="SAM" id="MobiDB-lite"/>
    </source>
</evidence>
<dbReference type="AlphaFoldDB" id="A0A836CFM5"/>
<dbReference type="Proteomes" id="UP000664859">
    <property type="component" value="Unassembled WGS sequence"/>
</dbReference>
<dbReference type="OrthoDB" id="49621at2759"/>
<feature type="compositionally biased region" description="Basic and acidic residues" evidence="1">
    <location>
        <begin position="565"/>
        <end position="579"/>
    </location>
</feature>
<gene>
    <name evidence="2" type="ORF">JKP88DRAFT_263376</name>
</gene>
<organism evidence="2 3">
    <name type="scientific">Tribonema minus</name>
    <dbReference type="NCBI Taxonomy" id="303371"/>
    <lineage>
        <taxon>Eukaryota</taxon>
        <taxon>Sar</taxon>
        <taxon>Stramenopiles</taxon>
        <taxon>Ochrophyta</taxon>
        <taxon>PX clade</taxon>
        <taxon>Xanthophyceae</taxon>
        <taxon>Tribonematales</taxon>
        <taxon>Tribonemataceae</taxon>
        <taxon>Tribonema</taxon>
    </lineage>
</organism>
<accession>A0A836CFM5</accession>
<feature type="region of interest" description="Disordered" evidence="1">
    <location>
        <begin position="730"/>
        <end position="778"/>
    </location>
</feature>
<reference evidence="2" key="1">
    <citation type="submission" date="2021-02" db="EMBL/GenBank/DDBJ databases">
        <title>First Annotated Genome of the Yellow-green Alga Tribonema minus.</title>
        <authorList>
            <person name="Mahan K.M."/>
        </authorList>
    </citation>
    <scope>NUCLEOTIDE SEQUENCE</scope>
    <source>
        <strain evidence="2">UTEX B ZZ1240</strain>
    </source>
</reference>
<protein>
    <submittedName>
        <fullName evidence="2">Uncharacterized protein</fullName>
    </submittedName>
</protein>
<keyword evidence="3" id="KW-1185">Reference proteome</keyword>
<feature type="compositionally biased region" description="Low complexity" evidence="1">
    <location>
        <begin position="677"/>
        <end position="688"/>
    </location>
</feature>
<proteinExistence type="predicted"/>
<name>A0A836CFM5_9STRA</name>
<sequence length="778" mass="79323">MEDGIDSSGAQLPGEEAAVIGRKSGVVTSKLTYTGLTDASNTWQPLLGSEQHARVSPRTCEFNATGELLAVSFDAGLVDIWTFATAPLCCRSLFVPDSMHDSSSAGSSPAGGKVVWCCCSMSWSYDSTRLAAAFNCRESSEPDIAQHHGTSSSREQAVNTPVLNGHVSSSSSSATAPVAPDGVESSDSDAEVHSPEGGGQGGAGAAEALVGSAGEENAAAAATMEVEHCAGEDAAPGSSATLNGAAGVMRADAHGDGDAPAAAAAAAAAMEVEFEHIGELVIATARGVLLLPAATLNEEEADHFGERRANGTRPGANYWWVGAAGDLRGRGDARRSAAAELSVLSNPSRQRYEEDSRNIFVWHVRRVDGKAKVEQQLLPCPNGDGLVSMTLARRHGQPILIVITGQGRVYARRELSASDFPGPMYPSGYTVVRNNIEYAEREDELDLVLSADAAGQTVHVRTREVVEPGPNEVWLDGDADDETDGSGVDIVGSSGGSGGGGTLLPSVAVEIASCDATAAVAAVDSSAAAAVAAAAAPPQRSAALLLLPPPPSLLARRGGGGGAARGRESNEQRHARRVAEMPAYREKLCATLRAKRDRALARARTNERKQAERAAAAAAAAEAEAAAEAAAAAAQQQLLAPPPPSLLRPLPATVAATISQELLAPPPPSLLLPLPPSLAAGGAQGSPLESPMDPPRPSLFGGAAIRSWGGDMSAGGGSTHALMGGYGSYERGDARSPSVSTSAMDVEEGGLSSRGNGGGSDNESMFAEGYDDAAAAAL</sequence>